<gene>
    <name evidence="1" type="ORF">PFFCH_03608</name>
</gene>
<reference evidence="1 2" key="2">
    <citation type="submission" date="2013-02" db="EMBL/GenBank/DDBJ databases">
        <title>The Genome Sequence of Plasmodium falciparum FCH/4.</title>
        <authorList>
            <consortium name="The Broad Institute Genome Sequencing Platform"/>
            <consortium name="The Broad Institute Genome Sequencing Center for Infectious Disease"/>
            <person name="Neafsey D."/>
            <person name="Cheeseman I."/>
            <person name="Volkman S."/>
            <person name="Adams J."/>
            <person name="Walker B."/>
            <person name="Young S.K."/>
            <person name="Zeng Q."/>
            <person name="Gargeya S."/>
            <person name="Fitzgerald M."/>
            <person name="Haas B."/>
            <person name="Abouelleil A."/>
            <person name="Alvarado L."/>
            <person name="Arachchi H.M."/>
            <person name="Berlin A.M."/>
            <person name="Chapman S.B."/>
            <person name="Dewar J."/>
            <person name="Goldberg J."/>
            <person name="Griggs A."/>
            <person name="Gujja S."/>
            <person name="Hansen M."/>
            <person name="Howarth C."/>
            <person name="Imamovic A."/>
            <person name="Larimer J."/>
            <person name="McCowan C."/>
            <person name="Murphy C."/>
            <person name="Neiman D."/>
            <person name="Pearson M."/>
            <person name="Priest M."/>
            <person name="Roberts A."/>
            <person name="Saif S."/>
            <person name="Shea T."/>
            <person name="Sisk P."/>
            <person name="Sykes S."/>
            <person name="Wortman J."/>
            <person name="Nusbaum C."/>
            <person name="Birren B."/>
        </authorList>
    </citation>
    <scope>NUCLEOTIDE SEQUENCE [LARGE SCALE GENOMIC DNA]</scope>
    <source>
        <strain evidence="1 2">FCH/4</strain>
    </source>
</reference>
<sequence>MPALIFCKPFYKSKHTRIQIQMMKRLKKK</sequence>
<name>A0A024VKH8_PLAFA</name>
<evidence type="ECO:0000313" key="1">
    <source>
        <dbReference type="EMBL" id="ETW28992.1"/>
    </source>
</evidence>
<protein>
    <submittedName>
        <fullName evidence="1">Uncharacterized protein</fullName>
    </submittedName>
</protein>
<dbReference type="AlphaFoldDB" id="A0A024VKH8"/>
<dbReference type="Proteomes" id="UP000030656">
    <property type="component" value="Unassembled WGS sequence"/>
</dbReference>
<reference evidence="1 2" key="1">
    <citation type="submission" date="2013-02" db="EMBL/GenBank/DDBJ databases">
        <title>The Genome Annotation of Plasmodium falciparum FCH/4.</title>
        <authorList>
            <consortium name="The Broad Institute Genome Sequencing Platform"/>
            <consortium name="The Broad Institute Genome Sequencing Center for Infectious Disease"/>
            <person name="Neafsey D."/>
            <person name="Hoffman S."/>
            <person name="Volkman S."/>
            <person name="Rosenthal P."/>
            <person name="Walker B."/>
            <person name="Young S.K."/>
            <person name="Zeng Q."/>
            <person name="Gargeya S."/>
            <person name="Fitzgerald M."/>
            <person name="Haas B."/>
            <person name="Abouelleil A."/>
            <person name="Allen A.W."/>
            <person name="Alvarado L."/>
            <person name="Arachchi H.M."/>
            <person name="Berlin A.M."/>
            <person name="Chapman S.B."/>
            <person name="Gainer-Dewar J."/>
            <person name="Goldberg J."/>
            <person name="Griggs A."/>
            <person name="Gujja S."/>
            <person name="Hansen M."/>
            <person name="Howarth C."/>
            <person name="Imamovic A."/>
            <person name="Ireland A."/>
            <person name="Larimer J."/>
            <person name="McCowan C."/>
            <person name="Murphy C."/>
            <person name="Pearson M."/>
            <person name="Poon T.W."/>
            <person name="Priest M."/>
            <person name="Roberts A."/>
            <person name="Saif S."/>
            <person name="Shea T."/>
            <person name="Sisk P."/>
            <person name="Sykes S."/>
            <person name="Wortman J."/>
            <person name="Nusbaum C."/>
            <person name="Birren B."/>
        </authorList>
    </citation>
    <scope>NUCLEOTIDE SEQUENCE [LARGE SCALE GENOMIC DNA]</scope>
    <source>
        <strain evidence="1 2">FCH/4</strain>
    </source>
</reference>
<proteinExistence type="predicted"/>
<accession>A0A024VKH8</accession>
<dbReference type="EMBL" id="KI928002">
    <property type="protein sequence ID" value="ETW28992.1"/>
    <property type="molecule type" value="Genomic_DNA"/>
</dbReference>
<evidence type="ECO:0000313" key="2">
    <source>
        <dbReference type="Proteomes" id="UP000030656"/>
    </source>
</evidence>
<organism evidence="1 2">
    <name type="scientific">Plasmodium falciparum FCH/4</name>
    <dbReference type="NCBI Taxonomy" id="1036724"/>
    <lineage>
        <taxon>Eukaryota</taxon>
        <taxon>Sar</taxon>
        <taxon>Alveolata</taxon>
        <taxon>Apicomplexa</taxon>
        <taxon>Aconoidasida</taxon>
        <taxon>Haemosporida</taxon>
        <taxon>Plasmodiidae</taxon>
        <taxon>Plasmodium</taxon>
        <taxon>Plasmodium (Laverania)</taxon>
    </lineage>
</organism>